<dbReference type="PROSITE" id="PS00622">
    <property type="entry name" value="HTH_LUXR_1"/>
    <property type="match status" value="1"/>
</dbReference>
<evidence type="ECO:0000256" key="4">
    <source>
        <dbReference type="ARBA" id="ARBA00023163"/>
    </source>
</evidence>
<dbReference type="PRINTS" id="PR00038">
    <property type="entry name" value="HTHLUXR"/>
</dbReference>
<dbReference type="PANTHER" id="PTHR43214:SF24">
    <property type="entry name" value="TRANSCRIPTIONAL REGULATORY PROTEIN NARL-RELATED"/>
    <property type="match status" value="1"/>
</dbReference>
<dbReference type="GO" id="GO:0003677">
    <property type="term" value="F:DNA binding"/>
    <property type="evidence" value="ECO:0007669"/>
    <property type="project" value="UniProtKB-KW"/>
</dbReference>
<dbReference type="Proteomes" id="UP000612282">
    <property type="component" value="Unassembled WGS sequence"/>
</dbReference>
<dbReference type="SMART" id="SM00421">
    <property type="entry name" value="HTH_LUXR"/>
    <property type="match status" value="1"/>
</dbReference>
<evidence type="ECO:0000313" key="9">
    <source>
        <dbReference type="Proteomes" id="UP000612282"/>
    </source>
</evidence>
<sequence length="213" mass="21994">MTDSVRVLIVDDQALIRVGLRGVLESEPGIVVAGEAADGAAAVRAVRAGGIDVVLMDLRMPGVDGIEATRRITAEGGPAVLVLTTFETDGNVLDAVAAGARGYLGKDADPEAVIEAVRVVARGHSLLSPKAMAALTARVPARSPGALTTLTDREREIALLVATGLSNEEIAARLSISPHTVKTHVNRAMAKLGTGDRAALIVAVYDSGIPRPR</sequence>
<dbReference type="InterPro" id="IPR016032">
    <property type="entry name" value="Sig_transdc_resp-reg_C-effctor"/>
</dbReference>
<gene>
    <name evidence="8" type="ORF">Aco03nite_098700</name>
</gene>
<keyword evidence="9" id="KW-1185">Reference proteome</keyword>
<dbReference type="PROSITE" id="PS50043">
    <property type="entry name" value="HTH_LUXR_2"/>
    <property type="match status" value="1"/>
</dbReference>
<evidence type="ECO:0000256" key="3">
    <source>
        <dbReference type="ARBA" id="ARBA00023125"/>
    </source>
</evidence>
<evidence type="ECO:0000259" key="6">
    <source>
        <dbReference type="PROSITE" id="PS50043"/>
    </source>
</evidence>
<dbReference type="SUPFAM" id="SSF46894">
    <property type="entry name" value="C-terminal effector domain of the bipartite response regulators"/>
    <property type="match status" value="1"/>
</dbReference>
<reference evidence="8 9" key="1">
    <citation type="submission" date="2021-01" db="EMBL/GenBank/DDBJ databases">
        <title>Whole genome shotgun sequence of Actinoplanes couchii NBRC 106145.</title>
        <authorList>
            <person name="Komaki H."/>
            <person name="Tamura T."/>
        </authorList>
    </citation>
    <scope>NUCLEOTIDE SEQUENCE [LARGE SCALE GENOMIC DNA]</scope>
    <source>
        <strain evidence="8 9">NBRC 106145</strain>
    </source>
</reference>
<dbReference type="InterPro" id="IPR011006">
    <property type="entry name" value="CheY-like_superfamily"/>
</dbReference>
<dbReference type="Pfam" id="PF00072">
    <property type="entry name" value="Response_reg"/>
    <property type="match status" value="1"/>
</dbReference>
<dbReference type="SUPFAM" id="SSF52172">
    <property type="entry name" value="CheY-like"/>
    <property type="match status" value="1"/>
</dbReference>
<evidence type="ECO:0000256" key="5">
    <source>
        <dbReference type="PROSITE-ProRule" id="PRU00169"/>
    </source>
</evidence>
<comment type="caution">
    <text evidence="8">The sequence shown here is derived from an EMBL/GenBank/DDBJ whole genome shotgun (WGS) entry which is preliminary data.</text>
</comment>
<keyword evidence="4" id="KW-0804">Transcription</keyword>
<organism evidence="8 9">
    <name type="scientific">Actinoplanes couchii</name>
    <dbReference type="NCBI Taxonomy" id="403638"/>
    <lineage>
        <taxon>Bacteria</taxon>
        <taxon>Bacillati</taxon>
        <taxon>Actinomycetota</taxon>
        <taxon>Actinomycetes</taxon>
        <taxon>Micromonosporales</taxon>
        <taxon>Micromonosporaceae</taxon>
        <taxon>Actinoplanes</taxon>
    </lineage>
</organism>
<evidence type="ECO:0000256" key="2">
    <source>
        <dbReference type="ARBA" id="ARBA00023015"/>
    </source>
</evidence>
<protein>
    <submittedName>
        <fullName evidence="8">DNA-binding response regulator</fullName>
    </submittedName>
</protein>
<dbReference type="PANTHER" id="PTHR43214">
    <property type="entry name" value="TWO-COMPONENT RESPONSE REGULATOR"/>
    <property type="match status" value="1"/>
</dbReference>
<name>A0ABQ3XSH5_9ACTN</name>
<accession>A0ABQ3XSH5</accession>
<dbReference type="InterPro" id="IPR058245">
    <property type="entry name" value="NreC/VraR/RcsB-like_REC"/>
</dbReference>
<dbReference type="Pfam" id="PF00196">
    <property type="entry name" value="GerE"/>
    <property type="match status" value="1"/>
</dbReference>
<evidence type="ECO:0000259" key="7">
    <source>
        <dbReference type="PROSITE" id="PS50110"/>
    </source>
</evidence>
<dbReference type="EMBL" id="BOMG01000127">
    <property type="protein sequence ID" value="GID61466.1"/>
    <property type="molecule type" value="Genomic_DNA"/>
</dbReference>
<keyword evidence="1 5" id="KW-0597">Phosphoprotein</keyword>
<dbReference type="CDD" id="cd17535">
    <property type="entry name" value="REC_NarL-like"/>
    <property type="match status" value="1"/>
</dbReference>
<feature type="domain" description="Response regulatory" evidence="7">
    <location>
        <begin position="6"/>
        <end position="121"/>
    </location>
</feature>
<dbReference type="Gene3D" id="3.40.50.2300">
    <property type="match status" value="1"/>
</dbReference>
<dbReference type="InterPro" id="IPR001789">
    <property type="entry name" value="Sig_transdc_resp-reg_receiver"/>
</dbReference>
<evidence type="ECO:0000313" key="8">
    <source>
        <dbReference type="EMBL" id="GID61466.1"/>
    </source>
</evidence>
<dbReference type="RefSeq" id="WP_203809466.1">
    <property type="nucleotide sequence ID" value="NZ_BAAAQE010000036.1"/>
</dbReference>
<evidence type="ECO:0000256" key="1">
    <source>
        <dbReference type="ARBA" id="ARBA00022553"/>
    </source>
</evidence>
<dbReference type="CDD" id="cd06170">
    <property type="entry name" value="LuxR_C_like"/>
    <property type="match status" value="1"/>
</dbReference>
<feature type="modified residue" description="4-aspartylphosphate" evidence="5">
    <location>
        <position position="57"/>
    </location>
</feature>
<dbReference type="PROSITE" id="PS50110">
    <property type="entry name" value="RESPONSE_REGULATORY"/>
    <property type="match status" value="1"/>
</dbReference>
<keyword evidence="2" id="KW-0805">Transcription regulation</keyword>
<dbReference type="InterPro" id="IPR039420">
    <property type="entry name" value="WalR-like"/>
</dbReference>
<keyword evidence="3 8" id="KW-0238">DNA-binding</keyword>
<dbReference type="SMART" id="SM00448">
    <property type="entry name" value="REC"/>
    <property type="match status" value="1"/>
</dbReference>
<dbReference type="InterPro" id="IPR000792">
    <property type="entry name" value="Tscrpt_reg_LuxR_C"/>
</dbReference>
<feature type="domain" description="HTH luxR-type" evidence="6">
    <location>
        <begin position="143"/>
        <end position="208"/>
    </location>
</feature>
<proteinExistence type="predicted"/>